<accession>A0ABD5XKN2</accession>
<sequence length="90" mass="8855">MTDPDIESHLVDLKYLLVALLFAVVAAEAVASGRDGNAGAVVLAAALAVAPVGLAYFVTTSTVTPAENAASGGDDGADGPADESREPAEG</sequence>
<evidence type="ECO:0000256" key="2">
    <source>
        <dbReference type="SAM" id="Phobius"/>
    </source>
</evidence>
<dbReference type="RefSeq" id="WP_284012914.1">
    <property type="nucleotide sequence ID" value="NZ_CP126156.1"/>
</dbReference>
<feature type="transmembrane region" description="Helical" evidence="2">
    <location>
        <begin position="13"/>
        <end position="31"/>
    </location>
</feature>
<name>A0ABD5XKN2_9EURY</name>
<evidence type="ECO:0000313" key="3">
    <source>
        <dbReference type="EMBL" id="MFC7135720.1"/>
    </source>
</evidence>
<dbReference type="Proteomes" id="UP001596368">
    <property type="component" value="Unassembled WGS sequence"/>
</dbReference>
<evidence type="ECO:0000313" key="4">
    <source>
        <dbReference type="Proteomes" id="UP001596368"/>
    </source>
</evidence>
<keyword evidence="2" id="KW-0812">Transmembrane</keyword>
<keyword evidence="4" id="KW-1185">Reference proteome</keyword>
<protein>
    <submittedName>
        <fullName evidence="3">Uncharacterized protein</fullName>
    </submittedName>
</protein>
<keyword evidence="2" id="KW-1133">Transmembrane helix</keyword>
<feature type="transmembrane region" description="Helical" evidence="2">
    <location>
        <begin position="38"/>
        <end position="58"/>
    </location>
</feature>
<comment type="caution">
    <text evidence="3">The sequence shown here is derived from an EMBL/GenBank/DDBJ whole genome shotgun (WGS) entry which is preliminary data.</text>
</comment>
<organism evidence="3 4">
    <name type="scientific">Halobaculum litoreum</name>
    <dbReference type="NCBI Taxonomy" id="3031998"/>
    <lineage>
        <taxon>Archaea</taxon>
        <taxon>Methanobacteriati</taxon>
        <taxon>Methanobacteriota</taxon>
        <taxon>Stenosarchaea group</taxon>
        <taxon>Halobacteria</taxon>
        <taxon>Halobacteriales</taxon>
        <taxon>Haloferacaceae</taxon>
        <taxon>Halobaculum</taxon>
    </lineage>
</organism>
<keyword evidence="2" id="KW-0472">Membrane</keyword>
<reference evidence="3 4" key="1">
    <citation type="journal article" date="2019" name="Int. J. Syst. Evol. Microbiol.">
        <title>The Global Catalogue of Microorganisms (GCM) 10K type strain sequencing project: providing services to taxonomists for standard genome sequencing and annotation.</title>
        <authorList>
            <consortium name="The Broad Institute Genomics Platform"/>
            <consortium name="The Broad Institute Genome Sequencing Center for Infectious Disease"/>
            <person name="Wu L."/>
            <person name="Ma J."/>
        </authorList>
    </citation>
    <scope>NUCLEOTIDE SEQUENCE [LARGE SCALE GENOMIC DNA]</scope>
    <source>
        <strain evidence="3 4">DT92</strain>
    </source>
</reference>
<dbReference type="GeneID" id="81122972"/>
<proteinExistence type="predicted"/>
<evidence type="ECO:0000256" key="1">
    <source>
        <dbReference type="SAM" id="MobiDB-lite"/>
    </source>
</evidence>
<dbReference type="AlphaFoldDB" id="A0ABD5XKN2"/>
<gene>
    <name evidence="3" type="ORF">ACFQRB_02155</name>
</gene>
<dbReference type="EMBL" id="JBHSZG010000001">
    <property type="protein sequence ID" value="MFC7135720.1"/>
    <property type="molecule type" value="Genomic_DNA"/>
</dbReference>
<feature type="region of interest" description="Disordered" evidence="1">
    <location>
        <begin position="65"/>
        <end position="90"/>
    </location>
</feature>